<dbReference type="FunFam" id="1.10.10.10:FF:000322">
    <property type="entry name" value="Probable disease resistance protein At1g63360"/>
    <property type="match status" value="1"/>
</dbReference>
<evidence type="ECO:0000259" key="8">
    <source>
        <dbReference type="Pfam" id="PF18052"/>
    </source>
</evidence>
<dbReference type="Pfam" id="PF18052">
    <property type="entry name" value="Rx_N"/>
    <property type="match status" value="1"/>
</dbReference>
<dbReference type="ExpressionAtlas" id="R7WBY6">
    <property type="expression patterns" value="baseline"/>
</dbReference>
<dbReference type="InterPro" id="IPR044974">
    <property type="entry name" value="Disease_R_plants"/>
</dbReference>
<dbReference type="Gene3D" id="3.80.10.10">
    <property type="entry name" value="Ribonuclease Inhibitor"/>
    <property type="match status" value="1"/>
</dbReference>
<dbReference type="SUPFAM" id="SSF52540">
    <property type="entry name" value="P-loop containing nucleoside triphosphate hydrolases"/>
    <property type="match status" value="1"/>
</dbReference>
<dbReference type="InterPro" id="IPR038005">
    <property type="entry name" value="RX-like_CC"/>
</dbReference>
<keyword evidence="4" id="KW-0547">Nucleotide-binding</keyword>
<dbReference type="PRINTS" id="PR00364">
    <property type="entry name" value="DISEASERSIST"/>
</dbReference>
<dbReference type="Gene3D" id="1.20.5.4130">
    <property type="match status" value="1"/>
</dbReference>
<dbReference type="InterPro" id="IPR042197">
    <property type="entry name" value="Apaf_helical"/>
</dbReference>
<reference evidence="11" key="1">
    <citation type="submission" date="2015-06" db="UniProtKB">
        <authorList>
            <consortium name="EnsemblPlants"/>
        </authorList>
    </citation>
    <scope>IDENTIFICATION</scope>
</reference>
<dbReference type="InterPro" id="IPR002182">
    <property type="entry name" value="NB-ARC"/>
</dbReference>
<dbReference type="PANTHER" id="PTHR23155:SF963">
    <property type="entry name" value="OS06G0287000 PROTEIN"/>
    <property type="match status" value="1"/>
</dbReference>
<evidence type="ECO:0000259" key="10">
    <source>
        <dbReference type="Pfam" id="PF23598"/>
    </source>
</evidence>
<evidence type="ECO:0000256" key="6">
    <source>
        <dbReference type="ARBA" id="ARBA00023054"/>
    </source>
</evidence>
<dbReference type="InterPro" id="IPR041118">
    <property type="entry name" value="Rx_N"/>
</dbReference>
<dbReference type="GO" id="GO:0009626">
    <property type="term" value="P:plant-type hypersensitive response"/>
    <property type="evidence" value="ECO:0007669"/>
    <property type="project" value="UniProtKB-ARBA"/>
</dbReference>
<evidence type="ECO:0000256" key="1">
    <source>
        <dbReference type="ARBA" id="ARBA00008894"/>
    </source>
</evidence>
<dbReference type="SUPFAM" id="SSF52058">
    <property type="entry name" value="L domain-like"/>
    <property type="match status" value="1"/>
</dbReference>
<dbReference type="GO" id="GO:0042742">
    <property type="term" value="P:defense response to bacterium"/>
    <property type="evidence" value="ECO:0007669"/>
    <property type="project" value="UniProtKB-ARBA"/>
</dbReference>
<evidence type="ECO:0000256" key="2">
    <source>
        <dbReference type="ARBA" id="ARBA00022614"/>
    </source>
</evidence>
<dbReference type="Gene3D" id="3.40.50.300">
    <property type="entry name" value="P-loop containing nucleotide triphosphate hydrolases"/>
    <property type="match status" value="1"/>
</dbReference>
<dbReference type="InterPro" id="IPR036388">
    <property type="entry name" value="WH-like_DNA-bd_sf"/>
</dbReference>
<feature type="domain" description="Disease resistance R13L4/SHOC-2-like LRR" evidence="10">
    <location>
        <begin position="552"/>
        <end position="662"/>
    </location>
</feature>
<evidence type="ECO:0000259" key="9">
    <source>
        <dbReference type="Pfam" id="PF23559"/>
    </source>
</evidence>
<keyword evidence="3" id="KW-0677">Repeat</keyword>
<feature type="domain" description="NB-ARC" evidence="7">
    <location>
        <begin position="184"/>
        <end position="346"/>
    </location>
</feature>
<dbReference type="Pfam" id="PF00931">
    <property type="entry name" value="NB-ARC"/>
    <property type="match status" value="1"/>
</dbReference>
<evidence type="ECO:0000256" key="3">
    <source>
        <dbReference type="ARBA" id="ARBA00022737"/>
    </source>
</evidence>
<dbReference type="InterPro" id="IPR058922">
    <property type="entry name" value="WHD_DRP"/>
</dbReference>
<dbReference type="GO" id="GO:0043531">
    <property type="term" value="F:ADP binding"/>
    <property type="evidence" value="ECO:0007669"/>
    <property type="project" value="InterPro"/>
</dbReference>
<dbReference type="Pfam" id="PF23559">
    <property type="entry name" value="WHD_DRP"/>
    <property type="match status" value="1"/>
</dbReference>
<evidence type="ECO:0000256" key="5">
    <source>
        <dbReference type="ARBA" id="ARBA00022821"/>
    </source>
</evidence>
<keyword evidence="6" id="KW-0175">Coiled coil</keyword>
<dbReference type="Pfam" id="PF23598">
    <property type="entry name" value="LRR_14"/>
    <property type="match status" value="2"/>
</dbReference>
<protein>
    <submittedName>
        <fullName evidence="11">Disease resistance protein RPM1</fullName>
    </submittedName>
</protein>
<dbReference type="CDD" id="cd14798">
    <property type="entry name" value="RX-CC_like"/>
    <property type="match status" value="1"/>
</dbReference>
<dbReference type="InterPro" id="IPR027417">
    <property type="entry name" value="P-loop_NTPase"/>
</dbReference>
<accession>R7WBY6</accession>
<comment type="similarity">
    <text evidence="1">Belongs to the disease resistance NB-LRR family.</text>
</comment>
<dbReference type="EnsemblPlants" id="EMT19981">
    <property type="protein sequence ID" value="EMT19981"/>
    <property type="gene ID" value="F775_00279"/>
</dbReference>
<feature type="domain" description="Disease resistance R13L4/SHOC-2-like LRR" evidence="10">
    <location>
        <begin position="715"/>
        <end position="947"/>
    </location>
</feature>
<evidence type="ECO:0000313" key="11">
    <source>
        <dbReference type="EnsemblPlants" id="EMT19981"/>
    </source>
</evidence>
<dbReference type="InterPro" id="IPR032675">
    <property type="entry name" value="LRR_dom_sf"/>
</dbReference>
<feature type="domain" description="Disease resistance N-terminal" evidence="8">
    <location>
        <begin position="16"/>
        <end position="99"/>
    </location>
</feature>
<keyword evidence="5" id="KW-0611">Plant defense</keyword>
<proteinExistence type="inferred from homology"/>
<dbReference type="Gene3D" id="1.10.8.430">
    <property type="entry name" value="Helical domain of apoptotic protease-activating factors"/>
    <property type="match status" value="1"/>
</dbReference>
<dbReference type="PANTHER" id="PTHR23155">
    <property type="entry name" value="DISEASE RESISTANCE PROTEIN RP"/>
    <property type="match status" value="1"/>
</dbReference>
<dbReference type="GO" id="GO:0002758">
    <property type="term" value="P:innate immune response-activating signaling pathway"/>
    <property type="evidence" value="ECO:0007669"/>
    <property type="project" value="UniProtKB-ARBA"/>
</dbReference>
<organism evidence="11">
    <name type="scientific">Aegilops tauschii</name>
    <name type="common">Tausch's goatgrass</name>
    <name type="synonym">Aegilops squarrosa</name>
    <dbReference type="NCBI Taxonomy" id="37682"/>
    <lineage>
        <taxon>Eukaryota</taxon>
        <taxon>Viridiplantae</taxon>
        <taxon>Streptophyta</taxon>
        <taxon>Embryophyta</taxon>
        <taxon>Tracheophyta</taxon>
        <taxon>Spermatophyta</taxon>
        <taxon>Magnoliopsida</taxon>
        <taxon>Liliopsida</taxon>
        <taxon>Poales</taxon>
        <taxon>Poaceae</taxon>
        <taxon>BOP clade</taxon>
        <taxon>Pooideae</taxon>
        <taxon>Triticodae</taxon>
        <taxon>Triticeae</taxon>
        <taxon>Triticinae</taxon>
        <taxon>Aegilops</taxon>
    </lineage>
</organism>
<dbReference type="Gene3D" id="1.10.10.10">
    <property type="entry name" value="Winged helix-like DNA-binding domain superfamily/Winged helix DNA-binding domain"/>
    <property type="match status" value="1"/>
</dbReference>
<name>R7WBY6_AEGTA</name>
<feature type="domain" description="Disease resistance protein winged helix" evidence="9">
    <location>
        <begin position="437"/>
        <end position="507"/>
    </location>
</feature>
<evidence type="ECO:0000259" key="7">
    <source>
        <dbReference type="Pfam" id="PF00931"/>
    </source>
</evidence>
<keyword evidence="2" id="KW-0433">Leucine-rich repeat</keyword>
<sequence length="1324" mass="148302">MAGTVVSMATSMLRGAISMAASAAATEMSLLMGVRKDIWFIKDELKTMQAFLVAAEKTKNKDLLLKVWAEQVRDVAYGIEDCLDEFMVHVGSQSRSRRLLKLKARHRIASQIRDLKARVEEVSNGNTRYNLITADSSSCIDEMNSYTEDIRSHSASNIDEAELVGFAKAKQELIAMVDVNSRDGPCKVICVVGMGGLGKTTLARKAYESKEDNVNKFSCCAWVTVSQSFSKIEMLKDMISQLLGIDSLRKCLKDLEGKEVQIENLSEYLTKELLDKRYFVVLDDLWTIDACKWIKNIAFPSTNNKGSRIIVTTRDAGLAEQCTNESLVYHLKQLQPNDATKLLLMKSRKTHQDMDNDKDMKTMVHKIVKKCGGLPLAVLTIGGMLSTKKVTEWESIYNQIPSELEVNPSLEAMRRIVTLSYNHLPSHLKSCFLYLSIFPEDFEIKRRRLIERWIAEGFVRATAGVSIEDVGKGYFNELINRSMIQPSRVNIEGIVRSCRVHDVVRDVMISISRGENFVYLAQDNVTSVREETFRHVAYHGSECQSIGMDWNHVRSLTMFGEKPLEPSSSVCSPDMRMLRALDLENAQFQVTQKDINNIGLLRHLKYVNFSDPRGYSHIYKLPRSIGKLQGLRTLNIRDSYITELPTEICKLKSLHSLRCTRNSSYEYFDLYSPRECLVQTPGLPMLFTPLTDPSKRTKKVAELHMAWSSRWSWSRGVKVPEGIGKLKELQILEVVDIRRTSCKAIKELGELVHLRKLSVVTKGATKQKCRILCDAVQKLTCLHSLEWLHVVSSPPPLLRSLTLDGRLGEIPGWVGDLMHLVKLHLWRSEIKEEGKIMEILGPLPNLMHLLLGRGCYIGEKLAFKTGAFPNLKKLDICNLWELRELKFEDGTSPQLAMIDISWCELRSGITGVNQLPKLKEISLGLGGRVAKLAMLQSEVDAHPKSPVLRLSEERSYYDLGDVVVQVEEATEESSSLHPEPAAAGGSSESVVTTNVSSWRYTYSPLAIKASWLSTGWQTARYQIDEMNQCSVYTSRFSQDDVLYTYRPCPITMPLYNCMLISQVPLGVQTCEENQRLQVHYITKRKIGNFLQQDSCTMDMRKWESNYSTMHLHPNRLHIFPRLQAAELLVLFHMEVRISQIQVKLECGMIKLERTSGKCNRLNHWRCLLQGYSGANPSTSASFPLHISPLRRGRVGPVKVAAGIWASSPQVEGLGFQGGGLGGGMLSGHWFRGNPLVGAAATPEAAPLGVVPLVGGFREDPLPSIPPRSSGESLRPPVPSDDDTVVACSFLKASFGGCSSSGGGGAKLHLRHLLGLWCGWSAPLV</sequence>
<dbReference type="InterPro" id="IPR055414">
    <property type="entry name" value="LRR_R13L4/SHOC2-like"/>
</dbReference>
<evidence type="ECO:0000256" key="4">
    <source>
        <dbReference type="ARBA" id="ARBA00022741"/>
    </source>
</evidence>